<gene>
    <name evidence="2" type="ORF">O0I10_011625</name>
</gene>
<dbReference type="AlphaFoldDB" id="A0AAD7USG5"/>
<name>A0AAD7USG5_9FUNG</name>
<dbReference type="RefSeq" id="XP_058337657.1">
    <property type="nucleotide sequence ID" value="XM_058491589.1"/>
</dbReference>
<dbReference type="EMBL" id="JARTCD010000095">
    <property type="protein sequence ID" value="KAJ8652743.1"/>
    <property type="molecule type" value="Genomic_DNA"/>
</dbReference>
<dbReference type="PANTHER" id="PTHR24148:SF64">
    <property type="entry name" value="HETEROKARYON INCOMPATIBILITY DOMAIN-CONTAINING PROTEIN"/>
    <property type="match status" value="1"/>
</dbReference>
<comment type="caution">
    <text evidence="2">The sequence shown here is derived from an EMBL/GenBank/DDBJ whole genome shotgun (WGS) entry which is preliminary data.</text>
</comment>
<protein>
    <recommendedName>
        <fullName evidence="1">Heterokaryon incompatibility domain-containing protein</fullName>
    </recommendedName>
</protein>
<organism evidence="2 3">
    <name type="scientific">Lichtheimia ornata</name>
    <dbReference type="NCBI Taxonomy" id="688661"/>
    <lineage>
        <taxon>Eukaryota</taxon>
        <taxon>Fungi</taxon>
        <taxon>Fungi incertae sedis</taxon>
        <taxon>Mucoromycota</taxon>
        <taxon>Mucoromycotina</taxon>
        <taxon>Mucoromycetes</taxon>
        <taxon>Mucorales</taxon>
        <taxon>Lichtheimiaceae</taxon>
        <taxon>Lichtheimia</taxon>
    </lineage>
</organism>
<reference evidence="2 3" key="1">
    <citation type="submission" date="2023-03" db="EMBL/GenBank/DDBJ databases">
        <title>Genome sequence of Lichtheimia ornata CBS 291.66.</title>
        <authorList>
            <person name="Mohabir J.T."/>
            <person name="Shea T.P."/>
            <person name="Kurbessoian T."/>
            <person name="Berby B."/>
            <person name="Fontaine J."/>
            <person name="Livny J."/>
            <person name="Gnirke A."/>
            <person name="Stajich J.E."/>
            <person name="Cuomo C.A."/>
        </authorList>
    </citation>
    <scope>NUCLEOTIDE SEQUENCE [LARGE SCALE GENOMIC DNA]</scope>
    <source>
        <strain evidence="2">CBS 291.66</strain>
    </source>
</reference>
<dbReference type="Pfam" id="PF06985">
    <property type="entry name" value="HET"/>
    <property type="match status" value="1"/>
</dbReference>
<keyword evidence="3" id="KW-1185">Reference proteome</keyword>
<dbReference type="InterPro" id="IPR052895">
    <property type="entry name" value="HetReg/Transcr_Mod"/>
</dbReference>
<proteinExistence type="predicted"/>
<evidence type="ECO:0000259" key="1">
    <source>
        <dbReference type="Pfam" id="PF06985"/>
    </source>
</evidence>
<dbReference type="Proteomes" id="UP001234581">
    <property type="component" value="Unassembled WGS sequence"/>
</dbReference>
<evidence type="ECO:0000313" key="3">
    <source>
        <dbReference type="Proteomes" id="UP001234581"/>
    </source>
</evidence>
<accession>A0AAD7USG5</accession>
<feature type="domain" description="Heterokaryon incompatibility" evidence="1">
    <location>
        <begin position="69"/>
        <end position="216"/>
    </location>
</feature>
<sequence>MQALVKAYSSLAGTSNEKIEFKQQWTLGEIFRHPDIRFLYVPSANEQRKMTLFTPSKHQQTSFLEQNFYTLSHLWDTKPGENLWDVSDFIIDEEGITVEPIPMRPEKRETLLSLLKANPGYWWIDVLCSRSDTPPVIMSGVYRRCKKCFAMIDCPAEDIEYFTPDRKNQLDHALHGEQVEKEPAVTTSQHLIKEAWQHGRNIDASRWFKRVWTLQEALLPSCVVLLSEISDTYDDTSTVLLESLIYYHFQMRKLQLGDMLLNTPLVVKDEVRSNASLGGHLEPLVIFFNHLRSSKRSCYLAVDYVYGILGILGVDVPRQDNPDVVWKHFLAYLDHVVYETYGGNDMSFHDYSKIDVSEKARQFVLSEADNLGQVFDNVLQVNLHCPCMDCSVVNHRILNASKLPPLR</sequence>
<evidence type="ECO:0000313" key="2">
    <source>
        <dbReference type="EMBL" id="KAJ8652743.1"/>
    </source>
</evidence>
<dbReference type="GeneID" id="83219025"/>
<dbReference type="InterPro" id="IPR010730">
    <property type="entry name" value="HET"/>
</dbReference>
<dbReference type="PANTHER" id="PTHR24148">
    <property type="entry name" value="ANKYRIN REPEAT DOMAIN-CONTAINING PROTEIN 39 HOMOLOG-RELATED"/>
    <property type="match status" value="1"/>
</dbReference>